<dbReference type="Proteomes" id="UP000093925">
    <property type="component" value="Unassembled WGS sequence"/>
</dbReference>
<dbReference type="EMBL" id="LZLM01000058">
    <property type="protein sequence ID" value="OBJ86720.1"/>
    <property type="molecule type" value="Genomic_DNA"/>
</dbReference>
<gene>
    <name evidence="1" type="ORF">A5640_09785</name>
</gene>
<sequence length="174" mass="19565">MHPSHIPGFGNIQLATEPVSEQDVIALFNELVGMGILAHLRPVFYSGFDYYDSYFEYAESVTNSHVRELLPGISDVDEREREGVAEFKFNADSIIDDVVASIKKWTDMTFLVCWEVGKNQRSLAGDEITIDEPSDPTSRRYHGITHIGRLQSGGDHTVFILVLKDFLRILSADS</sequence>
<name>A0A1A3KNX4_MYCAS</name>
<comment type="caution">
    <text evidence="1">The sequence shown here is derived from an EMBL/GenBank/DDBJ whole genome shotgun (WGS) entry which is preliminary data.</text>
</comment>
<protein>
    <submittedName>
        <fullName evidence="1">Uncharacterized protein</fullName>
    </submittedName>
</protein>
<accession>A0A1A3KNX4</accession>
<reference evidence="1 2" key="1">
    <citation type="submission" date="2016-06" db="EMBL/GenBank/DDBJ databases">
        <authorList>
            <person name="Kjaerup R.B."/>
            <person name="Dalgaard T.S."/>
            <person name="Juul-Madsen H.R."/>
        </authorList>
    </citation>
    <scope>NUCLEOTIDE SEQUENCE [LARGE SCALE GENOMIC DNA]</scope>
    <source>
        <strain evidence="1 2">1276495.2</strain>
    </source>
</reference>
<evidence type="ECO:0000313" key="1">
    <source>
        <dbReference type="EMBL" id="OBJ86720.1"/>
    </source>
</evidence>
<proteinExistence type="predicted"/>
<evidence type="ECO:0000313" key="2">
    <source>
        <dbReference type="Proteomes" id="UP000093925"/>
    </source>
</evidence>
<dbReference type="AlphaFoldDB" id="A0A1A3KNX4"/>
<organism evidence="1 2">
    <name type="scientific">Mycobacterium asiaticum</name>
    <dbReference type="NCBI Taxonomy" id="1790"/>
    <lineage>
        <taxon>Bacteria</taxon>
        <taxon>Bacillati</taxon>
        <taxon>Actinomycetota</taxon>
        <taxon>Actinomycetes</taxon>
        <taxon>Mycobacteriales</taxon>
        <taxon>Mycobacteriaceae</taxon>
        <taxon>Mycobacterium</taxon>
    </lineage>
</organism>